<reference evidence="1 2" key="1">
    <citation type="submission" date="2017-09" db="EMBL/GenBank/DDBJ databases">
        <title>Large-scale bioinformatics analysis of Bacillus genomes uncovers conserved roles of natural products in bacterial physiology.</title>
        <authorList>
            <consortium name="Agbiome Team Llc"/>
            <person name="Bleich R.M."/>
            <person name="Kirk G.J."/>
            <person name="Santa Maria K.C."/>
            <person name="Allen S.E."/>
            <person name="Farag S."/>
            <person name="Shank E.A."/>
            <person name="Bowers A."/>
        </authorList>
    </citation>
    <scope>NUCLEOTIDE SEQUENCE [LARGE SCALE GENOMIC DNA]</scope>
    <source>
        <strain evidence="1 2">AFS020204</strain>
    </source>
</reference>
<dbReference type="Proteomes" id="UP000220210">
    <property type="component" value="Unassembled WGS sequence"/>
</dbReference>
<gene>
    <name evidence="1" type="ORF">CN357_03590</name>
</gene>
<name>A0A9X6W1E5_BACCE</name>
<organism evidence="1 2">
    <name type="scientific">Bacillus cereus</name>
    <dbReference type="NCBI Taxonomy" id="1396"/>
    <lineage>
        <taxon>Bacteria</taxon>
        <taxon>Bacillati</taxon>
        <taxon>Bacillota</taxon>
        <taxon>Bacilli</taxon>
        <taxon>Bacillales</taxon>
        <taxon>Bacillaceae</taxon>
        <taxon>Bacillus</taxon>
        <taxon>Bacillus cereus group</taxon>
    </lineage>
</organism>
<comment type="caution">
    <text evidence="1">The sequence shown here is derived from an EMBL/GenBank/DDBJ whole genome shotgun (WGS) entry which is preliminary data.</text>
</comment>
<dbReference type="AlphaFoldDB" id="A0A9X6W1E5"/>
<dbReference type="EMBL" id="NTSO01000002">
    <property type="protein sequence ID" value="PFF51787.1"/>
    <property type="molecule type" value="Genomic_DNA"/>
</dbReference>
<protein>
    <submittedName>
        <fullName evidence="1">Uncharacterized protein</fullName>
    </submittedName>
</protein>
<evidence type="ECO:0000313" key="2">
    <source>
        <dbReference type="Proteomes" id="UP000220210"/>
    </source>
</evidence>
<sequence length="123" mass="14464">MDFNYILNYVEQKESFEDILNYVQANESDLTVLNGGSCYFTAENKEGYRADFEIGKFEMAFITYETGNAYSLRDRFITSGKNATIHKIVESLYKALEESKRRTDENKRIRAYRKAQKCKCEYL</sequence>
<dbReference type="RefSeq" id="WP_098434090.1">
    <property type="nucleotide sequence ID" value="NZ_NTSO01000002.1"/>
</dbReference>
<proteinExistence type="predicted"/>
<accession>A0A9X6W1E5</accession>
<evidence type="ECO:0000313" key="1">
    <source>
        <dbReference type="EMBL" id="PFF51787.1"/>
    </source>
</evidence>